<dbReference type="PANTHER" id="PTHR24020">
    <property type="entry name" value="COLLAGEN ALPHA"/>
    <property type="match status" value="1"/>
</dbReference>
<keyword evidence="3" id="KW-1185">Reference proteome</keyword>
<dbReference type="Proteomes" id="UP000275408">
    <property type="component" value="Unassembled WGS sequence"/>
</dbReference>
<dbReference type="AlphaFoldDB" id="A0A3M6TTE2"/>
<dbReference type="CDD" id="cd01450">
    <property type="entry name" value="vWFA_subfamily_ECM"/>
    <property type="match status" value="1"/>
</dbReference>
<dbReference type="EMBL" id="RCHS01002970">
    <property type="protein sequence ID" value="RMX44626.1"/>
    <property type="molecule type" value="Genomic_DNA"/>
</dbReference>
<dbReference type="OrthoDB" id="10256829at2759"/>
<evidence type="ECO:0000313" key="2">
    <source>
        <dbReference type="EMBL" id="RMX44626.1"/>
    </source>
</evidence>
<dbReference type="Gene3D" id="3.40.50.410">
    <property type="entry name" value="von Willebrand factor, type A domain"/>
    <property type="match status" value="1"/>
</dbReference>
<dbReference type="PRINTS" id="PR00453">
    <property type="entry name" value="VWFADOMAIN"/>
</dbReference>
<accession>A0A3M6TTE2</accession>
<reference evidence="2 3" key="1">
    <citation type="journal article" date="2018" name="Sci. Rep.">
        <title>Comparative analysis of the Pocillopora damicornis genome highlights role of immune system in coral evolution.</title>
        <authorList>
            <person name="Cunning R."/>
            <person name="Bay R.A."/>
            <person name="Gillette P."/>
            <person name="Baker A.C."/>
            <person name="Traylor-Knowles N."/>
        </authorList>
    </citation>
    <scope>NUCLEOTIDE SEQUENCE [LARGE SCALE GENOMIC DNA]</scope>
    <source>
        <strain evidence="2">RSMAS</strain>
        <tissue evidence="2">Whole animal</tissue>
    </source>
</reference>
<dbReference type="PROSITE" id="PS50234">
    <property type="entry name" value="VWFA"/>
    <property type="match status" value="1"/>
</dbReference>
<protein>
    <recommendedName>
        <fullName evidence="1">VWFA domain-containing protein</fullName>
    </recommendedName>
</protein>
<sequence length="748" mass="82718">MQFSTRSGHEPSAFGLKWDKRSRNVASYACNVHFYFVRAPSPALVAMAENMVSMIVLVFVVSCSVCLLNGEGIRHEDAVPINRARRSVPIKYDIYTLDYFIELVEKIERHTITSGDSINKVVNYVRLLGYNTDLWNIVCGKADPLPDPILNSEERRVLNNMVVNSYSDQSSRREGVVLTSDRETISMGRVLLGICAGLNRDKSLSLRAWTSGAPLRVDNLFTATIAYSLGRSALYKANGDTSDLFGPSGSWSPKTECPASYSLTNTASKATDAELLGDVDGFLLGHGIPQWKKKGVRLGQLLRMYYGSGILYDTSYARCRRNSKFSSIVNKDNLLSEINGFASAYYDRNSAQLTRVNQGRILSLSKDINEKFFPHLGNIAGNSKCSIDKDSADCEIPANVVFVMDESGSVGFDNHLKEKEFIGEIIKTFDISPRQTRVAIVEYSSTASVAVALDNYGSKTRLMCAVDDISYSGGSTQTAVALETVHYYVLRPALDNPVSDTETVQIVIVLTDGYSDDRYALENAAKDLKKDIKDLTMISVGVANYDLFELRLIATDEKHHVFTAENFDKLPELVTSLRTRACNAPINMGLNFTESKDSTEVVAFVSPNKARFFTLPAELFFGVEEIFIDVVPQYGTVTVYASRITDTPGPDNYTLKIGPAGEGEEMQLQFTNLCAGYNSSETCPPINIGIYGESSSLSCSERDCNLPNQIKFKIRRGTPKKNRGGITTTDLFFRHFLLTASILVLNLL</sequence>
<evidence type="ECO:0000259" key="1">
    <source>
        <dbReference type="PROSITE" id="PS50234"/>
    </source>
</evidence>
<organism evidence="2 3">
    <name type="scientific">Pocillopora damicornis</name>
    <name type="common">Cauliflower coral</name>
    <name type="synonym">Millepora damicornis</name>
    <dbReference type="NCBI Taxonomy" id="46731"/>
    <lineage>
        <taxon>Eukaryota</taxon>
        <taxon>Metazoa</taxon>
        <taxon>Cnidaria</taxon>
        <taxon>Anthozoa</taxon>
        <taxon>Hexacorallia</taxon>
        <taxon>Scleractinia</taxon>
        <taxon>Astrocoeniina</taxon>
        <taxon>Pocilloporidae</taxon>
        <taxon>Pocillopora</taxon>
    </lineage>
</organism>
<dbReference type="InterPro" id="IPR002035">
    <property type="entry name" value="VWF_A"/>
</dbReference>
<evidence type="ECO:0000313" key="3">
    <source>
        <dbReference type="Proteomes" id="UP000275408"/>
    </source>
</evidence>
<dbReference type="SMART" id="SM00327">
    <property type="entry name" value="VWA"/>
    <property type="match status" value="1"/>
</dbReference>
<dbReference type="InterPro" id="IPR050525">
    <property type="entry name" value="ECM_Assembly_Org"/>
</dbReference>
<gene>
    <name evidence="2" type="ORF">pdam_00002781</name>
</gene>
<dbReference type="Pfam" id="PF00092">
    <property type="entry name" value="VWA"/>
    <property type="match status" value="1"/>
</dbReference>
<name>A0A3M6TTE2_POCDA</name>
<proteinExistence type="predicted"/>
<dbReference type="STRING" id="46731.A0A3M6TTE2"/>
<dbReference type="InterPro" id="IPR036465">
    <property type="entry name" value="vWFA_dom_sf"/>
</dbReference>
<dbReference type="SUPFAM" id="SSF53300">
    <property type="entry name" value="vWA-like"/>
    <property type="match status" value="1"/>
</dbReference>
<feature type="domain" description="VWFA" evidence="1">
    <location>
        <begin position="399"/>
        <end position="577"/>
    </location>
</feature>
<dbReference type="PANTHER" id="PTHR24020:SF20">
    <property type="entry name" value="PH DOMAIN-CONTAINING PROTEIN"/>
    <property type="match status" value="1"/>
</dbReference>
<comment type="caution">
    <text evidence="2">The sequence shown here is derived from an EMBL/GenBank/DDBJ whole genome shotgun (WGS) entry which is preliminary data.</text>
</comment>